<keyword evidence="1" id="KW-0812">Transmembrane</keyword>
<name>A0ABT5VB82_9BACI</name>
<accession>A0ABT5VB82</accession>
<dbReference type="Pfam" id="PF17280">
    <property type="entry name" value="DUF5345"/>
    <property type="match status" value="1"/>
</dbReference>
<feature type="transmembrane region" description="Helical" evidence="1">
    <location>
        <begin position="57"/>
        <end position="75"/>
    </location>
</feature>
<reference evidence="2" key="1">
    <citation type="submission" date="2024-05" db="EMBL/GenBank/DDBJ databases">
        <title>Alkalihalobacillus sp. strain MEB203 novel alkaliphilic bacterium from Lonar Lake, India.</title>
        <authorList>
            <person name="Joshi A."/>
            <person name="Thite S."/>
            <person name="Mengade P."/>
        </authorList>
    </citation>
    <scope>NUCLEOTIDE SEQUENCE</scope>
    <source>
        <strain evidence="2">MEB 203</strain>
    </source>
</reference>
<gene>
    <name evidence="2" type="ORF">N7Z68_04355</name>
</gene>
<keyword evidence="1" id="KW-1133">Transmembrane helix</keyword>
<evidence type="ECO:0000313" key="2">
    <source>
        <dbReference type="EMBL" id="MDE5412607.1"/>
    </source>
</evidence>
<dbReference type="EMBL" id="JAOTPO010000002">
    <property type="protein sequence ID" value="MDE5412607.1"/>
    <property type="molecule type" value="Genomic_DNA"/>
</dbReference>
<evidence type="ECO:0000313" key="3">
    <source>
        <dbReference type="Proteomes" id="UP001148125"/>
    </source>
</evidence>
<comment type="caution">
    <text evidence="2">The sequence shown here is derived from an EMBL/GenBank/DDBJ whole genome shotgun (WGS) entry which is preliminary data.</text>
</comment>
<dbReference type="InterPro" id="IPR035238">
    <property type="entry name" value="DUF5345"/>
</dbReference>
<organism evidence="2 3">
    <name type="scientific">Alkalihalobacterium chitinilyticum</name>
    <dbReference type="NCBI Taxonomy" id="2980103"/>
    <lineage>
        <taxon>Bacteria</taxon>
        <taxon>Bacillati</taxon>
        <taxon>Bacillota</taxon>
        <taxon>Bacilli</taxon>
        <taxon>Bacillales</taxon>
        <taxon>Bacillaceae</taxon>
        <taxon>Alkalihalobacterium</taxon>
    </lineage>
</organism>
<dbReference type="Proteomes" id="UP001148125">
    <property type="component" value="Unassembled WGS sequence"/>
</dbReference>
<feature type="transmembrane region" description="Helical" evidence="1">
    <location>
        <begin position="81"/>
        <end position="99"/>
    </location>
</feature>
<keyword evidence="1" id="KW-0472">Membrane</keyword>
<proteinExistence type="predicted"/>
<evidence type="ECO:0000256" key="1">
    <source>
        <dbReference type="SAM" id="Phobius"/>
    </source>
</evidence>
<keyword evidence="3" id="KW-1185">Reference proteome</keyword>
<dbReference type="RefSeq" id="WP_275117235.1">
    <property type="nucleotide sequence ID" value="NZ_JAOTPO010000002.1"/>
</dbReference>
<sequence>MKHPNNNKELEQFEKDVRNSLLKLEHNVDVTPPSILELEQLVETVQSEQKKKLYQELLLFWGIALVIVSCALWGYANFFFITFLGQIAIIVCVSGYFFYRLKPPLRKGIQK</sequence>
<protein>
    <submittedName>
        <fullName evidence="2">YxlC family protein</fullName>
    </submittedName>
</protein>